<dbReference type="SMART" id="SM00937">
    <property type="entry name" value="PCRF"/>
    <property type="match status" value="1"/>
</dbReference>
<dbReference type="PANTHER" id="PTHR43804:SF7">
    <property type="entry name" value="LD18447P"/>
    <property type="match status" value="1"/>
</dbReference>
<proteinExistence type="inferred from homology"/>
<protein>
    <recommendedName>
        <fullName evidence="5">Prokaryotic-type class I peptide chain release factors domain-containing protein</fullName>
    </recommendedName>
</protein>
<dbReference type="PANTHER" id="PTHR43804">
    <property type="entry name" value="LD18447P"/>
    <property type="match status" value="1"/>
</dbReference>
<keyword evidence="2" id="KW-0488">Methylation</keyword>
<evidence type="ECO:0000259" key="5">
    <source>
        <dbReference type="PROSITE" id="PS00745"/>
    </source>
</evidence>
<gene>
    <name evidence="6" type="ORF">CLODIP_2_CD01078</name>
</gene>
<dbReference type="Pfam" id="PF00472">
    <property type="entry name" value="RF-1"/>
    <property type="match status" value="1"/>
</dbReference>
<evidence type="ECO:0000256" key="3">
    <source>
        <dbReference type="ARBA" id="ARBA00022917"/>
    </source>
</evidence>
<dbReference type="AlphaFoldDB" id="A0A8S1DLW6"/>
<dbReference type="SUPFAM" id="SSF75620">
    <property type="entry name" value="Release factor"/>
    <property type="match status" value="1"/>
</dbReference>
<evidence type="ECO:0000313" key="6">
    <source>
        <dbReference type="EMBL" id="CAB3382002.1"/>
    </source>
</evidence>
<dbReference type="InterPro" id="IPR000352">
    <property type="entry name" value="Pep_chain_release_fac_I"/>
</dbReference>
<dbReference type="InterPro" id="IPR050057">
    <property type="entry name" value="Prokaryotic/Mito_RF"/>
</dbReference>
<dbReference type="InterPro" id="IPR045853">
    <property type="entry name" value="Pep_chain_release_fac_I_sf"/>
</dbReference>
<dbReference type="Gene3D" id="3.30.160.20">
    <property type="match status" value="1"/>
</dbReference>
<dbReference type="Gene3D" id="6.10.140.1950">
    <property type="match status" value="1"/>
</dbReference>
<evidence type="ECO:0000256" key="1">
    <source>
        <dbReference type="ARBA" id="ARBA00010835"/>
    </source>
</evidence>
<keyword evidence="7" id="KW-1185">Reference proteome</keyword>
<keyword evidence="3" id="KW-0648">Protein biosynthesis</keyword>
<dbReference type="GO" id="GO:0016149">
    <property type="term" value="F:translation release factor activity, codon specific"/>
    <property type="evidence" value="ECO:0007669"/>
    <property type="project" value="UniProtKB-ARBA"/>
</dbReference>
<dbReference type="Pfam" id="PF03462">
    <property type="entry name" value="PCRF"/>
    <property type="match status" value="1"/>
</dbReference>
<sequence length="393" mass="44615">MFRTFRILRVPSVLKAVVVDLPKCQVIRRTIYNSKYYCSQNEPALNSLNPSIENYVNRIVDDKEANFPVKPHIRNDLARLWSERCKLLEDIAQLEKELQDYDKEMKSLAEEEKLESRQKIEDLESQILRLIVPSTSSNVQSMYLEVTAGVGGQEAMLFAAELFQMYTGYLEFCGWNYEVVEVDNSEIGGMRHGSISVSGRGSYEVLKLEAGVHRVQRVPKTEKSGRLHTSTVSVAVLAQPSEVEVNINPKDLKIETKRASGAGGQHVNTTDSAVRIVHLPTGIAVECQSERSQIQNRSKAIQKLRAKLYQSEIEKQELDTRTTRKLQVGSSFRSEKIRTYNFPQDRVTDHRIGKTLHNLKGFLEGGDVLNGLVQELIEKKREEDLKSFLSSLD</sequence>
<dbReference type="InterPro" id="IPR005139">
    <property type="entry name" value="PCRF"/>
</dbReference>
<dbReference type="GO" id="GO:0070126">
    <property type="term" value="P:mitochondrial translational termination"/>
    <property type="evidence" value="ECO:0007669"/>
    <property type="project" value="UniProtKB-ARBA"/>
</dbReference>
<name>A0A8S1DLW6_9INSE</name>
<dbReference type="FunFam" id="3.30.70.1660:FF:000004">
    <property type="entry name" value="Peptide chain release factor 1"/>
    <property type="match status" value="1"/>
</dbReference>
<evidence type="ECO:0000256" key="4">
    <source>
        <dbReference type="SAM" id="Coils"/>
    </source>
</evidence>
<dbReference type="GO" id="GO:0005739">
    <property type="term" value="C:mitochondrion"/>
    <property type="evidence" value="ECO:0007669"/>
    <property type="project" value="GOC"/>
</dbReference>
<reference evidence="6 7" key="1">
    <citation type="submission" date="2020-04" db="EMBL/GenBank/DDBJ databases">
        <authorList>
            <person name="Alioto T."/>
            <person name="Alioto T."/>
            <person name="Gomez Garrido J."/>
        </authorList>
    </citation>
    <scope>NUCLEOTIDE SEQUENCE [LARGE SCALE GENOMIC DNA]</scope>
</reference>
<dbReference type="EMBL" id="CADEPI010000254">
    <property type="protein sequence ID" value="CAB3382002.1"/>
    <property type="molecule type" value="Genomic_DNA"/>
</dbReference>
<organism evidence="6 7">
    <name type="scientific">Cloeon dipterum</name>
    <dbReference type="NCBI Taxonomy" id="197152"/>
    <lineage>
        <taxon>Eukaryota</taxon>
        <taxon>Metazoa</taxon>
        <taxon>Ecdysozoa</taxon>
        <taxon>Arthropoda</taxon>
        <taxon>Hexapoda</taxon>
        <taxon>Insecta</taxon>
        <taxon>Pterygota</taxon>
        <taxon>Palaeoptera</taxon>
        <taxon>Ephemeroptera</taxon>
        <taxon>Pisciforma</taxon>
        <taxon>Baetidae</taxon>
        <taxon>Cloeon</taxon>
    </lineage>
</organism>
<feature type="coiled-coil region" evidence="4">
    <location>
        <begin position="91"/>
        <end position="126"/>
    </location>
</feature>
<dbReference type="FunFam" id="3.30.160.20:FF:000004">
    <property type="entry name" value="Peptide chain release factor 1"/>
    <property type="match status" value="1"/>
</dbReference>
<evidence type="ECO:0000313" key="7">
    <source>
        <dbReference type="Proteomes" id="UP000494165"/>
    </source>
</evidence>
<evidence type="ECO:0000256" key="2">
    <source>
        <dbReference type="ARBA" id="ARBA00022481"/>
    </source>
</evidence>
<dbReference type="Gene3D" id="3.30.70.1660">
    <property type="match status" value="1"/>
</dbReference>
<dbReference type="Proteomes" id="UP000494165">
    <property type="component" value="Unassembled WGS sequence"/>
</dbReference>
<comment type="similarity">
    <text evidence="1">Belongs to the prokaryotic/mitochondrial release factor family.</text>
</comment>
<keyword evidence="4" id="KW-0175">Coiled coil</keyword>
<dbReference type="PROSITE" id="PS00745">
    <property type="entry name" value="RF_PROK_I"/>
    <property type="match status" value="1"/>
</dbReference>
<comment type="caution">
    <text evidence="6">The sequence shown here is derived from an EMBL/GenBank/DDBJ whole genome shotgun (WGS) entry which is preliminary data.</text>
</comment>
<dbReference type="OrthoDB" id="2019491at2759"/>
<accession>A0A8S1DLW6</accession>
<feature type="domain" description="Prokaryotic-type class I peptide chain release factors" evidence="5">
    <location>
        <begin position="258"/>
        <end position="274"/>
    </location>
</feature>